<feature type="domain" description="NAD-dependent epimerase/dehydratase" evidence="3">
    <location>
        <begin position="4"/>
        <end position="243"/>
    </location>
</feature>
<accession>A0A062UN44</accession>
<proteinExistence type="inferred from homology"/>
<dbReference type="Proteomes" id="UP000027190">
    <property type="component" value="Unassembled WGS sequence"/>
</dbReference>
<dbReference type="GO" id="GO:0016616">
    <property type="term" value="F:oxidoreductase activity, acting on the CH-OH group of donors, NAD or NADP as acceptor"/>
    <property type="evidence" value="ECO:0007669"/>
    <property type="project" value="TreeGrafter"/>
</dbReference>
<keyword evidence="1" id="KW-0560">Oxidoreductase</keyword>
<comment type="similarity">
    <text evidence="2">Belongs to the NAD(P)-dependent epimerase/dehydratase family. Dihydroflavonol-4-reductase subfamily.</text>
</comment>
<dbReference type="PANTHER" id="PTHR10366:SF564">
    <property type="entry name" value="STEROL-4-ALPHA-CARBOXYLATE 3-DEHYDROGENASE, DECARBOXYLATING"/>
    <property type="match status" value="1"/>
</dbReference>
<comment type="caution">
    <text evidence="4">The sequence shown here is derived from an EMBL/GenBank/DDBJ whole genome shotgun (WGS) entry which is preliminary data.</text>
</comment>
<dbReference type="Pfam" id="PF01370">
    <property type="entry name" value="Epimerase"/>
    <property type="match status" value="1"/>
</dbReference>
<evidence type="ECO:0000259" key="3">
    <source>
        <dbReference type="Pfam" id="PF01370"/>
    </source>
</evidence>
<dbReference type="AlphaFoldDB" id="A0A062UN44"/>
<dbReference type="EMBL" id="AWFG01000001">
    <property type="protein sequence ID" value="KCZ61304.1"/>
    <property type="molecule type" value="Genomic_DNA"/>
</dbReference>
<dbReference type="FunFam" id="3.40.50.720:FF:000336">
    <property type="entry name" value="Aldehyde reductase"/>
    <property type="match status" value="1"/>
</dbReference>
<protein>
    <recommendedName>
        <fullName evidence="3">NAD-dependent epimerase/dehydratase domain-containing protein</fullName>
    </recommendedName>
</protein>
<evidence type="ECO:0000313" key="4">
    <source>
        <dbReference type="EMBL" id="KCZ61304.1"/>
    </source>
</evidence>
<name>A0A062UN44_9PROT</name>
<dbReference type="InterPro" id="IPR036291">
    <property type="entry name" value="NAD(P)-bd_dom_sf"/>
</dbReference>
<dbReference type="RefSeq" id="WP_034736587.1">
    <property type="nucleotide sequence ID" value="NZ_AWFG01000001.1"/>
</dbReference>
<dbReference type="PATRIC" id="fig|1280947.3.peg.569"/>
<dbReference type="eggNOG" id="COG0451">
    <property type="taxonomic scope" value="Bacteria"/>
</dbReference>
<gene>
    <name evidence="4" type="ORF">HY30_02880</name>
</gene>
<sequence>MAKVLVTGATGFIAGHVILQLLEAGHEVRGTARSASSAPKLNAALSKYAGKPVNIELYAANLENDAGWADAVAGMDYVQHVASPFPAGVPKDPDDLIRPAKEGAMRVLKAAKGAGVKRVVMTSSMAAIAYGWGDARPAVLTEEHWSNPDNLKDNTAYTRSKTIAERAAWDYVNGEGKGLELAVINPAAVLGPVMSADLSASLELLTMPMSGKIPAVPRIGFGIVDVRDVASAQVAAMTLPEAAGERFLLSQPFMWFSEVADVLREAFPDYKKKIPNGTMPDFVLKLVSIFNPTLKQILPELGRQRQISNEKARTVLGWKPHTAKEAIIAGGQSLIDNGIV</sequence>
<reference evidence="4 5" key="1">
    <citation type="journal article" date="2014" name="Antonie Van Leeuwenhoek">
        <title>Hyphomonas beringensis sp. nov. and Hyphomonas chukchiensis sp. nov., isolated from surface seawater of the Bering Sea and Chukchi Sea.</title>
        <authorList>
            <person name="Li C."/>
            <person name="Lai Q."/>
            <person name="Li G."/>
            <person name="Dong C."/>
            <person name="Wang J."/>
            <person name="Liao Y."/>
            <person name="Shao Z."/>
        </authorList>
    </citation>
    <scope>NUCLEOTIDE SEQUENCE [LARGE SCALE GENOMIC DNA]</scope>
    <source>
        <strain evidence="4 5">BH-BN04-4</strain>
    </source>
</reference>
<evidence type="ECO:0000256" key="1">
    <source>
        <dbReference type="ARBA" id="ARBA00023002"/>
    </source>
</evidence>
<evidence type="ECO:0000256" key="2">
    <source>
        <dbReference type="ARBA" id="ARBA00023445"/>
    </source>
</evidence>
<dbReference type="CDD" id="cd05227">
    <property type="entry name" value="AR_SDR_e"/>
    <property type="match status" value="1"/>
</dbReference>
<dbReference type="OrthoDB" id="9778052at2"/>
<dbReference type="SUPFAM" id="SSF51735">
    <property type="entry name" value="NAD(P)-binding Rossmann-fold domains"/>
    <property type="match status" value="1"/>
</dbReference>
<dbReference type="STRING" id="1280947.HY30_02880"/>
<evidence type="ECO:0000313" key="5">
    <source>
        <dbReference type="Proteomes" id="UP000027190"/>
    </source>
</evidence>
<dbReference type="Gene3D" id="3.40.50.720">
    <property type="entry name" value="NAD(P)-binding Rossmann-like Domain"/>
    <property type="match status" value="1"/>
</dbReference>
<dbReference type="InterPro" id="IPR050425">
    <property type="entry name" value="NAD(P)_dehydrat-like"/>
</dbReference>
<organism evidence="4 5">
    <name type="scientific">Hyphomonas chukchiensis</name>
    <dbReference type="NCBI Taxonomy" id="1280947"/>
    <lineage>
        <taxon>Bacteria</taxon>
        <taxon>Pseudomonadati</taxon>
        <taxon>Pseudomonadota</taxon>
        <taxon>Alphaproteobacteria</taxon>
        <taxon>Hyphomonadales</taxon>
        <taxon>Hyphomonadaceae</taxon>
        <taxon>Hyphomonas</taxon>
    </lineage>
</organism>
<dbReference type="InterPro" id="IPR001509">
    <property type="entry name" value="Epimerase_deHydtase"/>
</dbReference>
<keyword evidence="5" id="KW-1185">Reference proteome</keyword>
<dbReference type="PANTHER" id="PTHR10366">
    <property type="entry name" value="NAD DEPENDENT EPIMERASE/DEHYDRATASE"/>
    <property type="match status" value="1"/>
</dbReference>